<name>A0A6S7ID20_PARCT</name>
<dbReference type="EMBL" id="CACRXK020008492">
    <property type="protein sequence ID" value="CAB4014889.1"/>
    <property type="molecule type" value="Genomic_DNA"/>
</dbReference>
<protein>
    <submittedName>
        <fullName evidence="1">Uncharacterized protein</fullName>
    </submittedName>
</protein>
<sequence>NVLSNRKAKYLKDLGLGDPKYVESSRMFDNLLKIAGGLCKEVIAEDELEKLEHHIVEIHLFAVREVSIWHSQITRRLRFTV</sequence>
<feature type="non-terminal residue" evidence="1">
    <location>
        <position position="1"/>
    </location>
</feature>
<organism evidence="1 2">
    <name type="scientific">Paramuricea clavata</name>
    <name type="common">Red gorgonian</name>
    <name type="synonym">Violescent sea-whip</name>
    <dbReference type="NCBI Taxonomy" id="317549"/>
    <lineage>
        <taxon>Eukaryota</taxon>
        <taxon>Metazoa</taxon>
        <taxon>Cnidaria</taxon>
        <taxon>Anthozoa</taxon>
        <taxon>Octocorallia</taxon>
        <taxon>Malacalcyonacea</taxon>
        <taxon>Plexauridae</taxon>
        <taxon>Paramuricea</taxon>
    </lineage>
</organism>
<evidence type="ECO:0000313" key="1">
    <source>
        <dbReference type="EMBL" id="CAB4014889.1"/>
    </source>
</evidence>
<comment type="caution">
    <text evidence="1">The sequence shown here is derived from an EMBL/GenBank/DDBJ whole genome shotgun (WGS) entry which is preliminary data.</text>
</comment>
<dbReference type="AlphaFoldDB" id="A0A6S7ID20"/>
<dbReference type="Proteomes" id="UP001152795">
    <property type="component" value="Unassembled WGS sequence"/>
</dbReference>
<gene>
    <name evidence="1" type="ORF">PACLA_8A041061</name>
</gene>
<keyword evidence="2" id="KW-1185">Reference proteome</keyword>
<reference evidence="1" key="1">
    <citation type="submission" date="2020-04" db="EMBL/GenBank/DDBJ databases">
        <authorList>
            <person name="Alioto T."/>
            <person name="Alioto T."/>
            <person name="Gomez Garrido J."/>
        </authorList>
    </citation>
    <scope>NUCLEOTIDE SEQUENCE</scope>
    <source>
        <strain evidence="1">A484AB</strain>
    </source>
</reference>
<evidence type="ECO:0000313" key="2">
    <source>
        <dbReference type="Proteomes" id="UP001152795"/>
    </source>
</evidence>
<accession>A0A6S7ID20</accession>
<proteinExistence type="predicted"/>